<organism evidence="1 2">
    <name type="scientific">Phtheirospermum japonicum</name>
    <dbReference type="NCBI Taxonomy" id="374723"/>
    <lineage>
        <taxon>Eukaryota</taxon>
        <taxon>Viridiplantae</taxon>
        <taxon>Streptophyta</taxon>
        <taxon>Embryophyta</taxon>
        <taxon>Tracheophyta</taxon>
        <taxon>Spermatophyta</taxon>
        <taxon>Magnoliopsida</taxon>
        <taxon>eudicotyledons</taxon>
        <taxon>Gunneridae</taxon>
        <taxon>Pentapetalae</taxon>
        <taxon>asterids</taxon>
        <taxon>lamiids</taxon>
        <taxon>Lamiales</taxon>
        <taxon>Orobanchaceae</taxon>
        <taxon>Orobanchaceae incertae sedis</taxon>
        <taxon>Phtheirospermum</taxon>
    </lineage>
</organism>
<dbReference type="OrthoDB" id="910358at2759"/>
<comment type="caution">
    <text evidence="1">The sequence shown here is derived from an EMBL/GenBank/DDBJ whole genome shotgun (WGS) entry which is preliminary data.</text>
</comment>
<feature type="non-terminal residue" evidence="1">
    <location>
        <position position="1"/>
    </location>
</feature>
<protein>
    <submittedName>
        <fullName evidence="1">Protein sgt1 homolog b</fullName>
    </submittedName>
</protein>
<dbReference type="AlphaFoldDB" id="A0A830B2D4"/>
<keyword evidence="2" id="KW-1185">Reference proteome</keyword>
<evidence type="ECO:0000313" key="2">
    <source>
        <dbReference type="Proteomes" id="UP000653305"/>
    </source>
</evidence>
<proteinExistence type="predicted"/>
<gene>
    <name evidence="1" type="ORF">PHJA_000025800</name>
</gene>
<sequence>FGSGNASKRGVHRRPLEIAVDLYSQAIALSPNNPELFADRAQANIKLQNLTGEIDKVFFFLIFFRVSVRKFRRILLVCFG</sequence>
<dbReference type="Proteomes" id="UP000653305">
    <property type="component" value="Unassembled WGS sequence"/>
</dbReference>
<dbReference type="EMBL" id="BMAC01000002">
    <property type="protein sequence ID" value="GFP78823.1"/>
    <property type="molecule type" value="Genomic_DNA"/>
</dbReference>
<accession>A0A830B2D4</accession>
<dbReference type="Gene3D" id="1.25.40.10">
    <property type="entry name" value="Tetratricopeptide repeat domain"/>
    <property type="match status" value="1"/>
</dbReference>
<reference evidence="1" key="1">
    <citation type="submission" date="2020-07" db="EMBL/GenBank/DDBJ databases">
        <title>Ethylene signaling mediates host invasion by parasitic plants.</title>
        <authorList>
            <person name="Yoshida S."/>
        </authorList>
    </citation>
    <scope>NUCLEOTIDE SEQUENCE</scope>
    <source>
        <strain evidence="1">Okayama</strain>
    </source>
</reference>
<dbReference type="SUPFAM" id="SSF48452">
    <property type="entry name" value="TPR-like"/>
    <property type="match status" value="1"/>
</dbReference>
<name>A0A830B2D4_9LAMI</name>
<evidence type="ECO:0000313" key="1">
    <source>
        <dbReference type="EMBL" id="GFP78823.1"/>
    </source>
</evidence>
<dbReference type="InterPro" id="IPR011990">
    <property type="entry name" value="TPR-like_helical_dom_sf"/>
</dbReference>